<evidence type="ECO:0000313" key="2">
    <source>
        <dbReference type="EMBL" id="RHK38428.1"/>
    </source>
</evidence>
<dbReference type="EMBL" id="CYYC01000022">
    <property type="protein sequence ID" value="CUN05524.1"/>
    <property type="molecule type" value="Genomic_DNA"/>
</dbReference>
<dbReference type="InterPro" id="IPR000150">
    <property type="entry name" value="Cof"/>
</dbReference>
<dbReference type="Pfam" id="PF08282">
    <property type="entry name" value="Hydrolase_3"/>
    <property type="match status" value="1"/>
</dbReference>
<dbReference type="NCBIfam" id="TIGR00099">
    <property type="entry name" value="Cof-subfamily"/>
    <property type="match status" value="1"/>
</dbReference>
<gene>
    <name evidence="2" type="ORF">DW068_09465</name>
    <name evidence="1" type="ORF">ERS852578_01906</name>
</gene>
<dbReference type="AlphaFoldDB" id="A0A173TSR3"/>
<dbReference type="EMBL" id="QRNJ01000034">
    <property type="protein sequence ID" value="RHK38428.1"/>
    <property type="molecule type" value="Genomic_DNA"/>
</dbReference>
<dbReference type="Proteomes" id="UP000095390">
    <property type="component" value="Unassembled WGS sequence"/>
</dbReference>
<evidence type="ECO:0000313" key="4">
    <source>
        <dbReference type="Proteomes" id="UP000283497"/>
    </source>
</evidence>
<dbReference type="InterPro" id="IPR036412">
    <property type="entry name" value="HAD-like_sf"/>
</dbReference>
<dbReference type="InterPro" id="IPR023214">
    <property type="entry name" value="HAD_sf"/>
</dbReference>
<accession>A0A173TSR3</accession>
<dbReference type="SFLD" id="SFLDS00003">
    <property type="entry name" value="Haloacid_Dehalogenase"/>
    <property type="match status" value="1"/>
</dbReference>
<dbReference type="Gene3D" id="3.40.50.1000">
    <property type="entry name" value="HAD superfamily/HAD-like"/>
    <property type="match status" value="1"/>
</dbReference>
<dbReference type="GeneID" id="75049648"/>
<sequence>MKFEIASILNRCTTELSLNKDINLAINNLLQIVNEYFYERTFYTMNRKLLFFDIDGTLLAGGIPGYIPDSTIEALKQAQANGHYIFINSGRTYGFMPEAIKEFPFDGYVCGCGTEVIFLGKTLYHYDLDEDLKHSLQSILEECKIQAVYEGRKSCYFQKTEKPFAPITAIRNSYAKTNLEQPIRFFDDPVLDFDKFVILTDENSSLDLFHERTKEHFDFIAREEMHPYGFEEVVPKGCSKAGGIDYIVEHLGESLASCYVFGDSTNDLSMLTHVKNSIAMGNSYPEVLANTSYVTTPIERDGIRNALKHFGLI</sequence>
<dbReference type="PROSITE" id="PS01228">
    <property type="entry name" value="COF_1"/>
    <property type="match status" value="1"/>
</dbReference>
<dbReference type="SUPFAM" id="SSF56784">
    <property type="entry name" value="HAD-like"/>
    <property type="match status" value="1"/>
</dbReference>
<reference evidence="1 3" key="1">
    <citation type="submission" date="2015-09" db="EMBL/GenBank/DDBJ databases">
        <authorList>
            <consortium name="Pathogen Informatics"/>
        </authorList>
    </citation>
    <scope>NUCLEOTIDE SEQUENCE [LARGE SCALE GENOMIC DNA]</scope>
    <source>
        <strain evidence="1 3">2789STDY5834966</strain>
    </source>
</reference>
<dbReference type="GO" id="GO:0000287">
    <property type="term" value="F:magnesium ion binding"/>
    <property type="evidence" value="ECO:0007669"/>
    <property type="project" value="TreeGrafter"/>
</dbReference>
<dbReference type="OrthoDB" id="9810101at2"/>
<dbReference type="GO" id="GO:0016791">
    <property type="term" value="F:phosphatase activity"/>
    <property type="evidence" value="ECO:0007669"/>
    <property type="project" value="TreeGrafter"/>
</dbReference>
<protein>
    <submittedName>
        <fullName evidence="2">Cof-type HAD-IIB family hydrolase</fullName>
    </submittedName>
    <submittedName>
        <fullName evidence="1">Putative bifunctional phosphatase/peptidyl-prolyl cis-trans isomerase</fullName>
    </submittedName>
</protein>
<dbReference type="PANTHER" id="PTHR10000">
    <property type="entry name" value="PHOSPHOSERINE PHOSPHATASE"/>
    <property type="match status" value="1"/>
</dbReference>
<dbReference type="Proteomes" id="UP000283497">
    <property type="component" value="Unassembled WGS sequence"/>
</dbReference>
<organism evidence="1 3">
    <name type="scientific">Anaerobutyricum hallii</name>
    <dbReference type="NCBI Taxonomy" id="39488"/>
    <lineage>
        <taxon>Bacteria</taxon>
        <taxon>Bacillati</taxon>
        <taxon>Bacillota</taxon>
        <taxon>Clostridia</taxon>
        <taxon>Lachnospirales</taxon>
        <taxon>Lachnospiraceae</taxon>
        <taxon>Anaerobutyricum</taxon>
    </lineage>
</organism>
<dbReference type="NCBIfam" id="TIGR01484">
    <property type="entry name" value="HAD-SF-IIB"/>
    <property type="match status" value="1"/>
</dbReference>
<keyword evidence="2" id="KW-0378">Hydrolase</keyword>
<reference evidence="2 4" key="2">
    <citation type="submission" date="2018-08" db="EMBL/GenBank/DDBJ databases">
        <title>A genome reference for cultivated species of the human gut microbiota.</title>
        <authorList>
            <person name="Zou Y."/>
            <person name="Xue W."/>
            <person name="Luo G."/>
        </authorList>
    </citation>
    <scope>NUCLEOTIDE SEQUENCE [LARGE SCALE GENOMIC DNA]</scope>
    <source>
        <strain evidence="2 4">AF45-14BH</strain>
    </source>
</reference>
<evidence type="ECO:0000313" key="3">
    <source>
        <dbReference type="Proteomes" id="UP000095390"/>
    </source>
</evidence>
<name>A0A173TSR3_9FIRM</name>
<dbReference type="RefSeq" id="WP_005344791.1">
    <property type="nucleotide sequence ID" value="NZ_CAKXER010000065.1"/>
</dbReference>
<dbReference type="GO" id="GO:0016853">
    <property type="term" value="F:isomerase activity"/>
    <property type="evidence" value="ECO:0007669"/>
    <property type="project" value="UniProtKB-KW"/>
</dbReference>
<dbReference type="InterPro" id="IPR006379">
    <property type="entry name" value="HAD-SF_hydro_IIB"/>
</dbReference>
<dbReference type="PANTHER" id="PTHR10000:SF25">
    <property type="entry name" value="PHOSPHATASE YKRA-RELATED"/>
    <property type="match status" value="1"/>
</dbReference>
<dbReference type="PROSITE" id="PS01229">
    <property type="entry name" value="COF_2"/>
    <property type="match status" value="1"/>
</dbReference>
<dbReference type="Gene3D" id="3.30.1240.10">
    <property type="match status" value="1"/>
</dbReference>
<keyword evidence="1" id="KW-0413">Isomerase</keyword>
<proteinExistence type="predicted"/>
<evidence type="ECO:0000313" key="1">
    <source>
        <dbReference type="EMBL" id="CUN05524.1"/>
    </source>
</evidence>
<dbReference type="SFLD" id="SFLDG01140">
    <property type="entry name" value="C2.B:_Phosphomannomutase_and_P"/>
    <property type="match status" value="1"/>
</dbReference>
<dbReference type="GO" id="GO:0005829">
    <property type="term" value="C:cytosol"/>
    <property type="evidence" value="ECO:0007669"/>
    <property type="project" value="TreeGrafter"/>
</dbReference>